<dbReference type="InterPro" id="IPR052157">
    <property type="entry name" value="BCAA_transport_permease"/>
</dbReference>
<keyword evidence="5" id="KW-0029">Amino-acid transport</keyword>
<keyword evidence="11" id="KW-1185">Reference proteome</keyword>
<keyword evidence="7 9" id="KW-0472">Membrane</keyword>
<evidence type="ECO:0000313" key="11">
    <source>
        <dbReference type="Proteomes" id="UP000244940"/>
    </source>
</evidence>
<keyword evidence="3" id="KW-1003">Cell membrane</keyword>
<evidence type="ECO:0000256" key="9">
    <source>
        <dbReference type="SAM" id="Phobius"/>
    </source>
</evidence>
<evidence type="ECO:0000256" key="3">
    <source>
        <dbReference type="ARBA" id="ARBA00022475"/>
    </source>
</evidence>
<protein>
    <submittedName>
        <fullName evidence="10">Branched-chain amino acid ABC transporter permease</fullName>
    </submittedName>
</protein>
<evidence type="ECO:0000256" key="5">
    <source>
        <dbReference type="ARBA" id="ARBA00022970"/>
    </source>
</evidence>
<dbReference type="GO" id="GO:0006865">
    <property type="term" value="P:amino acid transport"/>
    <property type="evidence" value="ECO:0007669"/>
    <property type="project" value="UniProtKB-KW"/>
</dbReference>
<dbReference type="GO" id="GO:0022857">
    <property type="term" value="F:transmembrane transporter activity"/>
    <property type="evidence" value="ECO:0007669"/>
    <property type="project" value="InterPro"/>
</dbReference>
<dbReference type="Proteomes" id="UP000244940">
    <property type="component" value="Unassembled WGS sequence"/>
</dbReference>
<accession>A0A2U2C6Q9</accession>
<dbReference type="EMBL" id="QEYD01000011">
    <property type="protein sequence ID" value="PWE27474.1"/>
    <property type="molecule type" value="Genomic_DNA"/>
</dbReference>
<sequence length="302" mass="31125">MLNALVQGVLLGGYYAIVAAGLSLMFGVVRFINLAHGDLLVLGAMLALIAVEALGWPVWLAVATVIPLMAALGWALQRLMFERALAAGPLLPILVTLGLGATLQNGMFGLFGSNTRSLGAHIGDLSWSGWSLPGGLRVGTLPVLTFTLAIAVLGLMHLMLRRTPLGRAIRATAQDPGAAELSGVDARRVHRAAAAIAFALAALGGVLLAMRAQVTPFAGPPQLIFAFEAVVIGGIGSLWGTLIGGIVLGLAQTLGGTISAQVSLLAGHLVLLAVLGWRVLRDEAAARGGWIALMRVKGPSHD</sequence>
<feature type="transmembrane region" description="Helical" evidence="9">
    <location>
        <begin position="39"/>
        <end position="72"/>
    </location>
</feature>
<evidence type="ECO:0000256" key="1">
    <source>
        <dbReference type="ARBA" id="ARBA00004651"/>
    </source>
</evidence>
<keyword evidence="4 9" id="KW-0812">Transmembrane</keyword>
<comment type="similarity">
    <text evidence="8">Belongs to the binding-protein-dependent transport system permease family. LivHM subfamily.</text>
</comment>
<evidence type="ECO:0000256" key="7">
    <source>
        <dbReference type="ARBA" id="ARBA00023136"/>
    </source>
</evidence>
<evidence type="ECO:0000256" key="2">
    <source>
        <dbReference type="ARBA" id="ARBA00022448"/>
    </source>
</evidence>
<feature type="transmembrane region" description="Helical" evidence="9">
    <location>
        <begin position="84"/>
        <end position="103"/>
    </location>
</feature>
<dbReference type="CDD" id="cd06582">
    <property type="entry name" value="TM_PBP1_LivH_like"/>
    <property type="match status" value="1"/>
</dbReference>
<evidence type="ECO:0000313" key="10">
    <source>
        <dbReference type="EMBL" id="PWE27474.1"/>
    </source>
</evidence>
<feature type="transmembrane region" description="Helical" evidence="9">
    <location>
        <begin position="224"/>
        <end position="250"/>
    </location>
</feature>
<feature type="transmembrane region" description="Helical" evidence="9">
    <location>
        <begin position="12"/>
        <end position="33"/>
    </location>
</feature>
<evidence type="ECO:0000256" key="8">
    <source>
        <dbReference type="ARBA" id="ARBA00037998"/>
    </source>
</evidence>
<comment type="caution">
    <text evidence="10">The sequence shown here is derived from an EMBL/GenBank/DDBJ whole genome shotgun (WGS) entry which is preliminary data.</text>
</comment>
<dbReference type="InterPro" id="IPR001851">
    <property type="entry name" value="ABC_transp_permease"/>
</dbReference>
<dbReference type="Pfam" id="PF02653">
    <property type="entry name" value="BPD_transp_2"/>
    <property type="match status" value="1"/>
</dbReference>
<keyword evidence="6 9" id="KW-1133">Transmembrane helix</keyword>
<feature type="transmembrane region" description="Helical" evidence="9">
    <location>
        <begin position="140"/>
        <end position="160"/>
    </location>
</feature>
<evidence type="ECO:0000256" key="6">
    <source>
        <dbReference type="ARBA" id="ARBA00022989"/>
    </source>
</evidence>
<feature type="transmembrane region" description="Helical" evidence="9">
    <location>
        <begin position="262"/>
        <end position="280"/>
    </location>
</feature>
<dbReference type="AlphaFoldDB" id="A0A2U2C6Q9"/>
<keyword evidence="2" id="KW-0813">Transport</keyword>
<dbReference type="OrthoDB" id="9807115at2"/>
<feature type="transmembrane region" description="Helical" evidence="9">
    <location>
        <begin position="192"/>
        <end position="212"/>
    </location>
</feature>
<reference evidence="10 11" key="1">
    <citation type="submission" date="2018-05" db="EMBL/GenBank/DDBJ databases">
        <title>Pararhodobacter marina sp. nov., isolated from deep-sea water of the Indian Ocean.</title>
        <authorList>
            <person name="Lai Q.Sr."/>
            <person name="Liu X."/>
            <person name="Shao Z."/>
        </authorList>
    </citation>
    <scope>NUCLEOTIDE SEQUENCE [LARGE SCALE GENOMIC DNA]</scope>
    <source>
        <strain evidence="10 11">CIC4N-9</strain>
    </source>
</reference>
<proteinExistence type="inferred from homology"/>
<gene>
    <name evidence="10" type="ORF">C4N9_16915</name>
</gene>
<dbReference type="PANTHER" id="PTHR11795:SF445">
    <property type="entry name" value="AMINO ACID ABC TRANSPORTER PERMEASE PROTEIN"/>
    <property type="match status" value="1"/>
</dbReference>
<comment type="subcellular location">
    <subcellularLocation>
        <location evidence="1">Cell membrane</location>
        <topology evidence="1">Multi-pass membrane protein</topology>
    </subcellularLocation>
</comment>
<dbReference type="GO" id="GO:0005886">
    <property type="term" value="C:plasma membrane"/>
    <property type="evidence" value="ECO:0007669"/>
    <property type="project" value="UniProtKB-SubCell"/>
</dbReference>
<dbReference type="PANTHER" id="PTHR11795">
    <property type="entry name" value="BRANCHED-CHAIN AMINO ACID TRANSPORT SYSTEM PERMEASE PROTEIN LIVH"/>
    <property type="match status" value="1"/>
</dbReference>
<name>A0A2U2C6Q9_9RHOB</name>
<evidence type="ECO:0000256" key="4">
    <source>
        <dbReference type="ARBA" id="ARBA00022692"/>
    </source>
</evidence>
<organism evidence="10 11">
    <name type="scientific">Pararhodobacter marinus</name>
    <dbReference type="NCBI Taxonomy" id="2184063"/>
    <lineage>
        <taxon>Bacteria</taxon>
        <taxon>Pseudomonadati</taxon>
        <taxon>Pseudomonadota</taxon>
        <taxon>Alphaproteobacteria</taxon>
        <taxon>Rhodobacterales</taxon>
        <taxon>Paracoccaceae</taxon>
        <taxon>Pararhodobacter</taxon>
    </lineage>
</organism>